<organism evidence="3 4">
    <name type="scientific">Mytilus galloprovincialis</name>
    <name type="common">Mediterranean mussel</name>
    <dbReference type="NCBI Taxonomy" id="29158"/>
    <lineage>
        <taxon>Eukaryota</taxon>
        <taxon>Metazoa</taxon>
        <taxon>Spiralia</taxon>
        <taxon>Lophotrochozoa</taxon>
        <taxon>Mollusca</taxon>
        <taxon>Bivalvia</taxon>
        <taxon>Autobranchia</taxon>
        <taxon>Pteriomorphia</taxon>
        <taxon>Mytilida</taxon>
        <taxon>Mytiloidea</taxon>
        <taxon>Mytilidae</taxon>
        <taxon>Mytilinae</taxon>
        <taxon>Mytilus</taxon>
    </lineage>
</organism>
<evidence type="ECO:0000313" key="4">
    <source>
        <dbReference type="Proteomes" id="UP000596742"/>
    </source>
</evidence>
<feature type="compositionally biased region" description="Basic and acidic residues" evidence="1">
    <location>
        <begin position="513"/>
        <end position="523"/>
    </location>
</feature>
<sequence>FPVTVSSKYFQIGSNNTFKGTCKRGIPVDLFDMTELGHAIKEMEVNTNYWINSTNIAPDSFVRHCMLYTRYRKRAENYEHLTKTDCREKYPFMCSEGDSYGTVISKITFLNNVDLTTQAVLKTNQSEVNSSEKAKSSWLESRSKCKTQNKILVPNKIVQRELESHYRTNKSVWTSDYVLHLGCNISTGVCPVLYVEQVLKKESYLGLCKKDSSATVSQTKSIFRIDFNSHYESTCREGSLVNISNMVALHNVIEEMTWNTTYWINSINLDPESFVLQCMLFTKYPNNTGNSKTLTASACREKYDFICTKGEHYGTVISKQKLPNDSIPVQLWKKNQPGYTSNDGTKFFQISGAVSLVVIVFGLIIIGCLLRRWISKMKKDLIETLRQKYEHYMYDVERVEPEPESVPQTPVSLGGDSLYENVPTGIELSREANMTVSYMTSREIRRPVTVPTSDIEAWTQNAIPPRLTLPQRLPSREKAIRRKTGSRQFNTHLKPTRKKQSLPQTSHQNSNGHEQKQNDETSKVEASAPIHRPKPSPKPHTKDVTLKYKTNTSRIKDGIQVHDISGEFAFYLNTGQSSDIDNTDNLEEDQEYENIWLNSNEQSI</sequence>
<protein>
    <submittedName>
        <fullName evidence="3">Uncharacterized protein</fullName>
    </submittedName>
</protein>
<accession>A0A8B6EFK8</accession>
<gene>
    <name evidence="3" type="ORF">MGAL_10B074175</name>
</gene>
<comment type="caution">
    <text evidence="3">The sequence shown here is derived from an EMBL/GenBank/DDBJ whole genome shotgun (WGS) entry which is preliminary data.</text>
</comment>
<feature type="transmembrane region" description="Helical" evidence="2">
    <location>
        <begin position="347"/>
        <end position="370"/>
    </location>
</feature>
<evidence type="ECO:0000256" key="2">
    <source>
        <dbReference type="SAM" id="Phobius"/>
    </source>
</evidence>
<dbReference type="Proteomes" id="UP000596742">
    <property type="component" value="Unassembled WGS sequence"/>
</dbReference>
<keyword evidence="2" id="KW-0812">Transmembrane</keyword>
<feature type="non-terminal residue" evidence="3">
    <location>
        <position position="1"/>
    </location>
</feature>
<evidence type="ECO:0000256" key="1">
    <source>
        <dbReference type="SAM" id="MobiDB-lite"/>
    </source>
</evidence>
<dbReference type="AlphaFoldDB" id="A0A8B6EFK8"/>
<feature type="compositionally biased region" description="Polar residues" evidence="1">
    <location>
        <begin position="501"/>
        <end position="512"/>
    </location>
</feature>
<keyword evidence="4" id="KW-1185">Reference proteome</keyword>
<reference evidence="3" key="1">
    <citation type="submission" date="2018-11" db="EMBL/GenBank/DDBJ databases">
        <authorList>
            <person name="Alioto T."/>
            <person name="Alioto T."/>
        </authorList>
    </citation>
    <scope>NUCLEOTIDE SEQUENCE</scope>
</reference>
<name>A0A8B6EFK8_MYTGA</name>
<evidence type="ECO:0000313" key="3">
    <source>
        <dbReference type="EMBL" id="VDI33792.1"/>
    </source>
</evidence>
<proteinExistence type="predicted"/>
<dbReference type="OrthoDB" id="6120762at2759"/>
<keyword evidence="2" id="KW-1133">Transmembrane helix</keyword>
<keyword evidence="2" id="KW-0472">Membrane</keyword>
<feature type="region of interest" description="Disordered" evidence="1">
    <location>
        <begin position="466"/>
        <end position="545"/>
    </location>
</feature>
<dbReference type="EMBL" id="UYJE01005081">
    <property type="protein sequence ID" value="VDI33792.1"/>
    <property type="molecule type" value="Genomic_DNA"/>
</dbReference>